<accession>A0A2K1Q463</accession>
<protein>
    <submittedName>
        <fullName evidence="2">Uncharacterized protein</fullName>
    </submittedName>
</protein>
<keyword evidence="3" id="KW-1185">Reference proteome</keyword>
<dbReference type="AlphaFoldDB" id="A0A2K1Q463"/>
<sequence length="246" mass="26917">MERRQGPPLRSRTKPRSRAWPWIVVVVICLLGFVLIFRMLLDRTAWSAGPAVTSNDPVGSAGRPLAEVGHMIAAEAAAASGDQAAARQHVEAAQKDLLREMKMPDPNRRIDPESARAAVRGLPGVRSAAWTDHENLLVMVDGAVYRSDAMIDAVCRQLDPLGDTLAVVVHVENVAARNADELQTVNRNCQLAPGDRAFLQSRRSLDVVPEAVRQQHQAFEQQVKAKSTPKQDQAAIDALMKRTPAM</sequence>
<evidence type="ECO:0000256" key="1">
    <source>
        <dbReference type="SAM" id="Phobius"/>
    </source>
</evidence>
<keyword evidence="1" id="KW-1133">Transmembrane helix</keyword>
<dbReference type="RefSeq" id="WP_129588395.1">
    <property type="nucleotide sequence ID" value="NZ_NPZB01000001.1"/>
</dbReference>
<evidence type="ECO:0000313" key="2">
    <source>
        <dbReference type="EMBL" id="PNS09791.1"/>
    </source>
</evidence>
<dbReference type="OrthoDB" id="5947947at2"/>
<comment type="caution">
    <text evidence="2">The sequence shown here is derived from an EMBL/GenBank/DDBJ whole genome shotgun (WGS) entry which is preliminary data.</text>
</comment>
<organism evidence="2 3">
    <name type="scientific">Solilutibacter silvestris</name>
    <dbReference type="NCBI Taxonomy" id="1645665"/>
    <lineage>
        <taxon>Bacteria</taxon>
        <taxon>Pseudomonadati</taxon>
        <taxon>Pseudomonadota</taxon>
        <taxon>Gammaproteobacteria</taxon>
        <taxon>Lysobacterales</taxon>
        <taxon>Lysobacteraceae</taxon>
        <taxon>Solilutibacter</taxon>
    </lineage>
</organism>
<reference evidence="2 3" key="1">
    <citation type="submission" date="2017-08" db="EMBL/GenBank/DDBJ databases">
        <title>Lysobacter sylvestris genome.</title>
        <authorList>
            <person name="Zhang D.-C."/>
            <person name="Albuquerque L."/>
            <person name="Franca L."/>
            <person name="Froufe H.J.C."/>
            <person name="Barroso C."/>
            <person name="Egas C."/>
            <person name="Da Costa M."/>
            <person name="Margesin R."/>
        </authorList>
    </citation>
    <scope>NUCLEOTIDE SEQUENCE [LARGE SCALE GENOMIC DNA]</scope>
    <source>
        <strain evidence="2 3">AM20-91</strain>
    </source>
</reference>
<proteinExistence type="predicted"/>
<dbReference type="Proteomes" id="UP000236220">
    <property type="component" value="Unassembled WGS sequence"/>
</dbReference>
<dbReference type="EMBL" id="NPZB01000001">
    <property type="protein sequence ID" value="PNS09791.1"/>
    <property type="molecule type" value="Genomic_DNA"/>
</dbReference>
<feature type="transmembrane region" description="Helical" evidence="1">
    <location>
        <begin position="20"/>
        <end position="41"/>
    </location>
</feature>
<keyword evidence="1" id="KW-0812">Transmembrane</keyword>
<keyword evidence="1" id="KW-0472">Membrane</keyword>
<evidence type="ECO:0000313" key="3">
    <source>
        <dbReference type="Proteomes" id="UP000236220"/>
    </source>
</evidence>
<name>A0A2K1Q463_9GAMM</name>
<gene>
    <name evidence="2" type="ORF">Lysil_1420</name>
</gene>